<organism evidence="1 2">
    <name type="scientific">Coptis chinensis</name>
    <dbReference type="NCBI Taxonomy" id="261450"/>
    <lineage>
        <taxon>Eukaryota</taxon>
        <taxon>Viridiplantae</taxon>
        <taxon>Streptophyta</taxon>
        <taxon>Embryophyta</taxon>
        <taxon>Tracheophyta</taxon>
        <taxon>Spermatophyta</taxon>
        <taxon>Magnoliopsida</taxon>
        <taxon>Ranunculales</taxon>
        <taxon>Ranunculaceae</taxon>
        <taxon>Coptidoideae</taxon>
        <taxon>Coptis</taxon>
    </lineage>
</organism>
<protein>
    <submittedName>
        <fullName evidence="1">Uncharacterized protein</fullName>
    </submittedName>
</protein>
<dbReference type="Gene3D" id="1.10.510.10">
    <property type="entry name" value="Transferase(Phosphotransferase) domain 1"/>
    <property type="match status" value="1"/>
</dbReference>
<gene>
    <name evidence="1" type="ORF">IFM89_001922</name>
</gene>
<accession>A0A835HTP1</accession>
<dbReference type="SUPFAM" id="SSF56112">
    <property type="entry name" value="Protein kinase-like (PK-like)"/>
    <property type="match status" value="1"/>
</dbReference>
<dbReference type="Proteomes" id="UP000631114">
    <property type="component" value="Unassembled WGS sequence"/>
</dbReference>
<evidence type="ECO:0000313" key="1">
    <source>
        <dbReference type="EMBL" id="KAF9604047.1"/>
    </source>
</evidence>
<keyword evidence="2" id="KW-1185">Reference proteome</keyword>
<proteinExistence type="predicted"/>
<reference evidence="1 2" key="1">
    <citation type="submission" date="2020-10" db="EMBL/GenBank/DDBJ databases">
        <title>The Coptis chinensis genome and diversification of protoberbering-type alkaloids.</title>
        <authorList>
            <person name="Wang B."/>
            <person name="Shu S."/>
            <person name="Song C."/>
            <person name="Liu Y."/>
        </authorList>
    </citation>
    <scope>NUCLEOTIDE SEQUENCE [LARGE SCALE GENOMIC DNA]</scope>
    <source>
        <strain evidence="1">HL-2020</strain>
        <tissue evidence="1">Leaf</tissue>
    </source>
</reference>
<sequence>MKSSALANVCEMHHDVVKFFGRPLPSSLLGSMEWEHIYIRATALNSHGSKGWGFALEPLEDFTTFIQVPSTPSFTFGCKDHQYGGLQLGRQGIDFGLSKTVKISTGLHVSLVVKGSFGYLDPEYFRTAVTGQIDTLFGVVRFEVLCARRTKPYPSKGASKSR</sequence>
<evidence type="ECO:0000313" key="2">
    <source>
        <dbReference type="Proteomes" id="UP000631114"/>
    </source>
</evidence>
<dbReference type="OrthoDB" id="4062651at2759"/>
<dbReference type="EMBL" id="JADFTS010000005">
    <property type="protein sequence ID" value="KAF9604047.1"/>
    <property type="molecule type" value="Genomic_DNA"/>
</dbReference>
<comment type="caution">
    <text evidence="1">The sequence shown here is derived from an EMBL/GenBank/DDBJ whole genome shotgun (WGS) entry which is preliminary data.</text>
</comment>
<dbReference type="InterPro" id="IPR011009">
    <property type="entry name" value="Kinase-like_dom_sf"/>
</dbReference>
<name>A0A835HTP1_9MAGN</name>
<dbReference type="AlphaFoldDB" id="A0A835HTP1"/>